<dbReference type="Proteomes" id="UP000008068">
    <property type="component" value="Unassembled WGS sequence"/>
</dbReference>
<dbReference type="HOGENOM" id="CLU_577755_0_0_1"/>
<proteinExistence type="predicted"/>
<dbReference type="EMBL" id="GL379801">
    <property type="protein sequence ID" value="EGT36495.1"/>
    <property type="molecule type" value="Genomic_DNA"/>
</dbReference>
<evidence type="ECO:0000313" key="1">
    <source>
        <dbReference type="EMBL" id="EGT36495.1"/>
    </source>
</evidence>
<dbReference type="OrthoDB" id="5874710at2759"/>
<organism evidence="2">
    <name type="scientific">Caenorhabditis brenneri</name>
    <name type="common">Nematode worm</name>
    <dbReference type="NCBI Taxonomy" id="135651"/>
    <lineage>
        <taxon>Eukaryota</taxon>
        <taxon>Metazoa</taxon>
        <taxon>Ecdysozoa</taxon>
        <taxon>Nematoda</taxon>
        <taxon>Chromadorea</taxon>
        <taxon>Rhabditida</taxon>
        <taxon>Rhabditina</taxon>
        <taxon>Rhabditomorpha</taxon>
        <taxon>Rhabditoidea</taxon>
        <taxon>Rhabditidae</taxon>
        <taxon>Peloderinae</taxon>
        <taxon>Caenorhabditis</taxon>
    </lineage>
</organism>
<dbReference type="STRING" id="135651.G0MLV9"/>
<keyword evidence="2" id="KW-1185">Reference proteome</keyword>
<gene>
    <name evidence="1" type="ORF">CAEBREN_13579</name>
</gene>
<accession>G0MLV9</accession>
<dbReference type="AlphaFoldDB" id="G0MLV9"/>
<sequence length="473" mass="55714">MNRVNISEYNGYVKAISKTLGEETIPVENEDGTNLIKFPPELLTKVFSLVGSKDFNPAPPNFVKYIDAKGARDFRKKCENNIGHRTYNGIDNQARWDYVEERDAWAEKVKEEYPIRNLMLLRRVCTKFESVINNEMTPGKDFDFLMIDVRLQGHLDPSRQVTFFKYGGNGSLNPAIRLARVRRFNEVDYEHIQKFERIRDLHISDMMLTEELFETILRLDLTSARRITFERIVGVKFDESINVVNYIQDFLETLNTPANVYFNSEMFDPNVVLFGLKDDDEVEPVTDETVLLDMKVIEVVNEKRTSGRRPYRNKVKIYRKPEESDFQFRRFKLIKLINAILFNEPHAKMFKLKELSYKSRRAFFTLKKTMMDTLKYKLRRRSDGVKKAGEWHLQKAIEILDRKKNGQNTKSAMFHLKILKQIVESNTLSARVEESIVHTMQEAQDYNESMGEFQFMSKFQMKSRIYCPRSENL</sequence>
<protein>
    <submittedName>
        <fullName evidence="1">Uncharacterized protein</fullName>
    </submittedName>
</protein>
<dbReference type="FunCoup" id="G0MLV9">
    <property type="interactions" value="1199"/>
</dbReference>
<evidence type="ECO:0000313" key="2">
    <source>
        <dbReference type="Proteomes" id="UP000008068"/>
    </source>
</evidence>
<dbReference type="InParanoid" id="G0MLV9"/>
<name>G0MLV9_CAEBE</name>
<reference evidence="2" key="1">
    <citation type="submission" date="2011-07" db="EMBL/GenBank/DDBJ databases">
        <authorList>
            <consortium name="Caenorhabditis brenneri Sequencing and Analysis Consortium"/>
            <person name="Wilson R.K."/>
        </authorList>
    </citation>
    <scope>NUCLEOTIDE SEQUENCE [LARGE SCALE GENOMIC DNA]</scope>
    <source>
        <strain evidence="2">PB2801</strain>
    </source>
</reference>
<dbReference type="eggNOG" id="KOG0120">
    <property type="taxonomic scope" value="Eukaryota"/>
</dbReference>